<sequence length="95" mass="10420">MSCKRSLHTSVTLNKSPNIITIFATIRKVASFAIGLIIGGASRAVAGNTIGTHEVAEIVEEPLLLLFFLHIKLLDLLLSTDFPYFPWLMNNSSGY</sequence>
<dbReference type="Proteomes" id="UP000829196">
    <property type="component" value="Unassembled WGS sequence"/>
</dbReference>
<gene>
    <name evidence="1" type="ORF">KFK09_014169</name>
</gene>
<protein>
    <submittedName>
        <fullName evidence="1">Uncharacterized protein</fullName>
    </submittedName>
</protein>
<accession>A0A8T3BAY3</accession>
<proteinExistence type="predicted"/>
<keyword evidence="2" id="KW-1185">Reference proteome</keyword>
<organism evidence="1 2">
    <name type="scientific">Dendrobium nobile</name>
    <name type="common">Orchid</name>
    <dbReference type="NCBI Taxonomy" id="94219"/>
    <lineage>
        <taxon>Eukaryota</taxon>
        <taxon>Viridiplantae</taxon>
        <taxon>Streptophyta</taxon>
        <taxon>Embryophyta</taxon>
        <taxon>Tracheophyta</taxon>
        <taxon>Spermatophyta</taxon>
        <taxon>Magnoliopsida</taxon>
        <taxon>Liliopsida</taxon>
        <taxon>Asparagales</taxon>
        <taxon>Orchidaceae</taxon>
        <taxon>Epidendroideae</taxon>
        <taxon>Malaxideae</taxon>
        <taxon>Dendrobiinae</taxon>
        <taxon>Dendrobium</taxon>
    </lineage>
</organism>
<name>A0A8T3BAY3_DENNO</name>
<evidence type="ECO:0000313" key="2">
    <source>
        <dbReference type="Proteomes" id="UP000829196"/>
    </source>
</evidence>
<evidence type="ECO:0000313" key="1">
    <source>
        <dbReference type="EMBL" id="KAI0508035.1"/>
    </source>
</evidence>
<dbReference type="AlphaFoldDB" id="A0A8T3BAY3"/>
<dbReference type="EMBL" id="JAGYWB010000010">
    <property type="protein sequence ID" value="KAI0508035.1"/>
    <property type="molecule type" value="Genomic_DNA"/>
</dbReference>
<reference evidence="1" key="1">
    <citation type="journal article" date="2022" name="Front. Genet.">
        <title>Chromosome-Scale Assembly of the Dendrobium nobile Genome Provides Insights Into the Molecular Mechanism of the Biosynthesis of the Medicinal Active Ingredient of Dendrobium.</title>
        <authorList>
            <person name="Xu Q."/>
            <person name="Niu S.-C."/>
            <person name="Li K.-L."/>
            <person name="Zheng P.-J."/>
            <person name="Zhang X.-J."/>
            <person name="Jia Y."/>
            <person name="Liu Y."/>
            <person name="Niu Y.-X."/>
            <person name="Yu L.-H."/>
            <person name="Chen D.-F."/>
            <person name="Zhang G.-Q."/>
        </authorList>
    </citation>
    <scope>NUCLEOTIDE SEQUENCE</scope>
    <source>
        <tissue evidence="1">Leaf</tissue>
    </source>
</reference>
<comment type="caution">
    <text evidence="1">The sequence shown here is derived from an EMBL/GenBank/DDBJ whole genome shotgun (WGS) entry which is preliminary data.</text>
</comment>